<dbReference type="EMBL" id="CP031358">
    <property type="protein sequence ID" value="AXK43733.1"/>
    <property type="molecule type" value="Genomic_DNA"/>
</dbReference>
<dbReference type="OrthoDB" id="9903268at2"/>
<reference evidence="2 3" key="1">
    <citation type="submission" date="2018-07" db="EMBL/GenBank/DDBJ databases">
        <title>Genome sequence of Erythrobacter strain YH-07, an antagonistic bacterium isolated from Yellow Sea.</title>
        <authorList>
            <person name="Tang T."/>
            <person name="Liu Q."/>
            <person name="Sun X."/>
        </authorList>
    </citation>
    <scope>NUCLEOTIDE SEQUENCE [LARGE SCALE GENOMIC DNA]</scope>
    <source>
        <strain evidence="2 3">YH-07</strain>
        <plasmid evidence="2 3">unnamed</plasmid>
    </source>
</reference>
<dbReference type="AlphaFoldDB" id="A0A345YII1"/>
<accession>A0A345YII1</accession>
<evidence type="ECO:0000256" key="1">
    <source>
        <dbReference type="SAM" id="MobiDB-lite"/>
    </source>
</evidence>
<feature type="region of interest" description="Disordered" evidence="1">
    <location>
        <begin position="71"/>
        <end position="90"/>
    </location>
</feature>
<geneLocation type="plasmid" evidence="2 3">
    <name>unnamed</name>
</geneLocation>
<proteinExistence type="predicted"/>
<protein>
    <submittedName>
        <fullName evidence="2">Uncharacterized protein</fullName>
    </submittedName>
</protein>
<gene>
    <name evidence="2" type="ORF">DVR09_14850</name>
</gene>
<dbReference type="Proteomes" id="UP000254508">
    <property type="component" value="Plasmid unnamed"/>
</dbReference>
<dbReference type="KEGG" id="err:DVR09_14850"/>
<evidence type="ECO:0000313" key="3">
    <source>
        <dbReference type="Proteomes" id="UP000254508"/>
    </source>
</evidence>
<evidence type="ECO:0000313" key="2">
    <source>
        <dbReference type="EMBL" id="AXK43733.1"/>
    </source>
</evidence>
<sequence length="141" mass="15056">MIFTATVLGLLMAGTPRDFVEVRQEVQVEYDWSPTVGRQAEPEPEAFVPVRYLTPEQRAEPIIVEPAPVTVYPSDDDTPDRNAAAPNISAPFSMDDVSNTARSAAGAVSDYASEVPSYITSMGNGSATGSTAIPDYGVIDE</sequence>
<dbReference type="RefSeq" id="WP_115418046.1">
    <property type="nucleotide sequence ID" value="NZ_CP031358.1"/>
</dbReference>
<keyword evidence="2" id="KW-0614">Plasmid</keyword>
<feature type="region of interest" description="Disordered" evidence="1">
    <location>
        <begin position="121"/>
        <end position="141"/>
    </location>
</feature>
<feature type="compositionally biased region" description="Polar residues" evidence="1">
    <location>
        <begin position="121"/>
        <end position="131"/>
    </location>
</feature>
<keyword evidence="3" id="KW-1185">Reference proteome</keyword>
<name>A0A345YII1_9SPHN</name>
<organism evidence="2 3">
    <name type="scientific">Erythrobacter aureus</name>
    <dbReference type="NCBI Taxonomy" id="2182384"/>
    <lineage>
        <taxon>Bacteria</taxon>
        <taxon>Pseudomonadati</taxon>
        <taxon>Pseudomonadota</taxon>
        <taxon>Alphaproteobacteria</taxon>
        <taxon>Sphingomonadales</taxon>
        <taxon>Erythrobacteraceae</taxon>
        <taxon>Erythrobacter/Porphyrobacter group</taxon>
        <taxon>Erythrobacter</taxon>
    </lineage>
</organism>